<organism evidence="1">
    <name type="scientific">uncultured Caudovirales phage</name>
    <dbReference type="NCBI Taxonomy" id="2100421"/>
    <lineage>
        <taxon>Viruses</taxon>
        <taxon>Duplodnaviria</taxon>
        <taxon>Heunggongvirae</taxon>
        <taxon>Uroviricota</taxon>
        <taxon>Caudoviricetes</taxon>
        <taxon>Peduoviridae</taxon>
        <taxon>Maltschvirus</taxon>
        <taxon>Maltschvirus maltsch</taxon>
    </lineage>
</organism>
<gene>
    <name evidence="1" type="ORF">UFOVP1165_7</name>
</gene>
<dbReference type="EMBL" id="LR797120">
    <property type="protein sequence ID" value="CAB4188114.1"/>
    <property type="molecule type" value="Genomic_DNA"/>
</dbReference>
<sequence>MPDMKGIPLAKRYEIIRSLSMRVRGQAADAAHHELCEVTAGRKLGYWAEDMCDCATTPSKKPGNWTGLGDK</sequence>
<protein>
    <submittedName>
        <fullName evidence="1">Uncharacterized protein</fullName>
    </submittedName>
</protein>
<evidence type="ECO:0000313" key="1">
    <source>
        <dbReference type="EMBL" id="CAB4188114.1"/>
    </source>
</evidence>
<reference evidence="1" key="1">
    <citation type="submission" date="2020-05" db="EMBL/GenBank/DDBJ databases">
        <authorList>
            <person name="Chiriac C."/>
            <person name="Salcher M."/>
            <person name="Ghai R."/>
            <person name="Kavagutti S V."/>
        </authorList>
    </citation>
    <scope>NUCLEOTIDE SEQUENCE</scope>
</reference>
<accession>A0A6J5R8T6</accession>
<name>A0A6J5R8T6_9CAUD</name>
<proteinExistence type="predicted"/>